<keyword evidence="4" id="KW-1185">Reference proteome</keyword>
<feature type="region of interest" description="Disordered" evidence="2">
    <location>
        <begin position="26"/>
        <end position="51"/>
    </location>
</feature>
<feature type="compositionally biased region" description="Polar residues" evidence="2">
    <location>
        <begin position="195"/>
        <end position="205"/>
    </location>
</feature>
<feature type="compositionally biased region" description="Low complexity" evidence="2">
    <location>
        <begin position="206"/>
        <end position="216"/>
    </location>
</feature>
<dbReference type="SUPFAM" id="SSF48350">
    <property type="entry name" value="GTPase activation domain, GAP"/>
    <property type="match status" value="1"/>
</dbReference>
<evidence type="ECO:0000313" key="4">
    <source>
        <dbReference type="Proteomes" id="UP001166674"/>
    </source>
</evidence>
<name>A0AA41SWN4_SCICA</name>
<dbReference type="EMBL" id="JAATJV010256331">
    <property type="protein sequence ID" value="MBZ3875715.1"/>
    <property type="molecule type" value="Genomic_DNA"/>
</dbReference>
<keyword evidence="1" id="KW-0343">GTPase activation</keyword>
<dbReference type="GO" id="GO:0051056">
    <property type="term" value="P:regulation of small GTPase mediated signal transduction"/>
    <property type="evidence" value="ECO:0007669"/>
    <property type="project" value="UniProtKB-ARBA"/>
</dbReference>
<feature type="compositionally biased region" description="Basic and acidic residues" evidence="2">
    <location>
        <begin position="171"/>
        <end position="182"/>
    </location>
</feature>
<sequence>MELKVMPLWLQFQGYKATVPLPIRTLETPTSPAPASTATEAEKPQAGQLPGGTDLATGILAATNTDHAEENKMDPPKLGVIFRPSLIRPRPTTAPVTISSLAEYSSQAQLVEFLITYSEKIFHGSPQPQVAIGSAGALPPQGDHSCPSKPVIIRRKTLRTLQEVTCFSSEEDVHTAERESKMFESTTSFEESEHQQNAVQDEVTMSVSVSGEHSSSATPPKEPYAEPARSTGEASERRSSHSDPLAPARAPRMLQPQHWTPLYKRQTPPAMSGDGGEASFTQQRCLPAQLPLPGVRWRNQLPTWTAPQLVLCSQEGSLQRTQRSTACLT</sequence>
<dbReference type="PANTHER" id="PTHR15228:SF25">
    <property type="entry name" value="F-BAR DOMAIN-CONTAINING PROTEIN"/>
    <property type="match status" value="1"/>
</dbReference>
<dbReference type="AlphaFoldDB" id="A0AA41SWN4"/>
<gene>
    <name evidence="3" type="ORF">SUZIE_134325</name>
</gene>
<dbReference type="GO" id="GO:0005096">
    <property type="term" value="F:GTPase activator activity"/>
    <property type="evidence" value="ECO:0007669"/>
    <property type="project" value="UniProtKB-KW"/>
</dbReference>
<feature type="compositionally biased region" description="Low complexity" evidence="2">
    <location>
        <begin position="27"/>
        <end position="39"/>
    </location>
</feature>
<reference evidence="3" key="1">
    <citation type="submission" date="2020-03" db="EMBL/GenBank/DDBJ databases">
        <title>Studies in the Genomics of Life Span.</title>
        <authorList>
            <person name="Glass D."/>
        </authorList>
    </citation>
    <scope>NUCLEOTIDE SEQUENCE</scope>
    <source>
        <strain evidence="3">SUZIE</strain>
        <tissue evidence="3">Muscle</tissue>
    </source>
</reference>
<protein>
    <submittedName>
        <fullName evidence="3">Rho GTPase-activating protein 29</fullName>
    </submittedName>
</protein>
<dbReference type="PANTHER" id="PTHR15228">
    <property type="entry name" value="SPERMATHECAL PHYSIOLOGY VARIANT"/>
    <property type="match status" value="1"/>
</dbReference>
<organism evidence="3 4">
    <name type="scientific">Sciurus carolinensis</name>
    <name type="common">Eastern gray squirrel</name>
    <dbReference type="NCBI Taxonomy" id="30640"/>
    <lineage>
        <taxon>Eukaryota</taxon>
        <taxon>Metazoa</taxon>
        <taxon>Chordata</taxon>
        <taxon>Craniata</taxon>
        <taxon>Vertebrata</taxon>
        <taxon>Euteleostomi</taxon>
        <taxon>Mammalia</taxon>
        <taxon>Eutheria</taxon>
        <taxon>Euarchontoglires</taxon>
        <taxon>Glires</taxon>
        <taxon>Rodentia</taxon>
        <taxon>Sciuromorpha</taxon>
        <taxon>Sciuridae</taxon>
        <taxon>Sciurinae</taxon>
        <taxon>Sciurini</taxon>
        <taxon>Sciurus</taxon>
    </lineage>
</organism>
<evidence type="ECO:0000256" key="1">
    <source>
        <dbReference type="ARBA" id="ARBA00022468"/>
    </source>
</evidence>
<proteinExistence type="predicted"/>
<evidence type="ECO:0000256" key="2">
    <source>
        <dbReference type="SAM" id="MobiDB-lite"/>
    </source>
</evidence>
<dbReference type="Proteomes" id="UP001166674">
    <property type="component" value="Unassembled WGS sequence"/>
</dbReference>
<comment type="caution">
    <text evidence="3">The sequence shown here is derived from an EMBL/GenBank/DDBJ whole genome shotgun (WGS) entry which is preliminary data.</text>
</comment>
<dbReference type="Gene3D" id="1.10.555.10">
    <property type="entry name" value="Rho GTPase activation protein"/>
    <property type="match status" value="1"/>
</dbReference>
<evidence type="ECO:0000313" key="3">
    <source>
        <dbReference type="EMBL" id="MBZ3875715.1"/>
    </source>
</evidence>
<feature type="region of interest" description="Disordered" evidence="2">
    <location>
        <begin position="168"/>
        <end position="258"/>
    </location>
</feature>
<accession>A0AA41SWN4</accession>
<dbReference type="InterPro" id="IPR051025">
    <property type="entry name" value="RhoGAP"/>
</dbReference>
<dbReference type="InterPro" id="IPR008936">
    <property type="entry name" value="Rho_GTPase_activation_prot"/>
</dbReference>